<dbReference type="RefSeq" id="WP_094572029.1">
    <property type="nucleotide sequence ID" value="NZ_CP022743.1"/>
</dbReference>
<dbReference type="KEGG" id="muc:MuYL_4053"/>
<dbReference type="SUPFAM" id="SSF54534">
    <property type="entry name" value="FKBP-like"/>
    <property type="match status" value="2"/>
</dbReference>
<comment type="similarity">
    <text evidence="5">Belongs to the FKBP-type PPIase family.</text>
</comment>
<dbReference type="PANTHER" id="PTHR46046:SF5">
    <property type="entry name" value="PEPTIDYLPROLYL ISOMERASE"/>
    <property type="match status" value="1"/>
</dbReference>
<sequence>MRQKIFTLLLISAIGLVSCRKDKIEQNIKQYDDSQIQSYISANGLTGMKRDTSGGDTTGTYYKIILPGNIQPNETKLTPVDYPDQVALVFTLRSMDGKYVSSDTISNHIDDYLGHLTSDGLPYGLELAIKNIVKYKGASARLLIPSHLAYGVNGYGSGSSSNANTKIAGNQSLDYYVHIIDNFKTYDDQVIKNNWDISTYTRKESVLLPGNFYYYKILTPGTGTSVITSASSFTSTYTGALLNGTVFDGSNNGDNVATLTVSSLVQGVQEALEQNIVAGTKISMIIPSTLGYGNGSAGTIPINSVLRFTFVIGTVTP</sequence>
<proteinExistence type="inferred from homology"/>
<keyword evidence="4 5" id="KW-0413">Isomerase</keyword>
<dbReference type="Proteomes" id="UP000215002">
    <property type="component" value="Chromosome"/>
</dbReference>
<dbReference type="EC" id="5.2.1.8" evidence="5"/>
<accession>A0A223P284</accession>
<evidence type="ECO:0000256" key="3">
    <source>
        <dbReference type="ARBA" id="ARBA00023110"/>
    </source>
</evidence>
<protein>
    <recommendedName>
        <fullName evidence="5">Peptidyl-prolyl cis-trans isomerase</fullName>
        <ecNumber evidence="5">5.2.1.8</ecNumber>
    </recommendedName>
</protein>
<dbReference type="InterPro" id="IPR001179">
    <property type="entry name" value="PPIase_FKBP_dom"/>
</dbReference>
<keyword evidence="2" id="KW-0677">Repeat</keyword>
<reference evidence="7 8" key="1">
    <citation type="submission" date="2017-08" db="EMBL/GenBank/DDBJ databases">
        <title>Complete genome sequence of Mucilaginibacter sp. strain BJC16-A31.</title>
        <authorList>
            <consortium name="Henan University of Science and Technology"/>
            <person name="You X."/>
        </authorList>
    </citation>
    <scope>NUCLEOTIDE SEQUENCE [LARGE SCALE GENOMIC DNA]</scope>
    <source>
        <strain evidence="7 8">BJC16-A31</strain>
    </source>
</reference>
<evidence type="ECO:0000313" key="7">
    <source>
        <dbReference type="EMBL" id="ASU35938.1"/>
    </source>
</evidence>
<evidence type="ECO:0000256" key="2">
    <source>
        <dbReference type="ARBA" id="ARBA00022737"/>
    </source>
</evidence>
<evidence type="ECO:0000256" key="1">
    <source>
        <dbReference type="ARBA" id="ARBA00000971"/>
    </source>
</evidence>
<gene>
    <name evidence="7" type="ORF">MuYL_4053</name>
</gene>
<dbReference type="GO" id="GO:0003755">
    <property type="term" value="F:peptidyl-prolyl cis-trans isomerase activity"/>
    <property type="evidence" value="ECO:0007669"/>
    <property type="project" value="UniProtKB-UniRule"/>
</dbReference>
<dbReference type="PROSITE" id="PS51257">
    <property type="entry name" value="PROKAR_LIPOPROTEIN"/>
    <property type="match status" value="1"/>
</dbReference>
<dbReference type="InterPro" id="IPR051989">
    <property type="entry name" value="FKBP-like_isomerase"/>
</dbReference>
<keyword evidence="8" id="KW-1185">Reference proteome</keyword>
<organism evidence="7 8">
    <name type="scientific">Mucilaginibacter xinganensis</name>
    <dbReference type="NCBI Taxonomy" id="1234841"/>
    <lineage>
        <taxon>Bacteria</taxon>
        <taxon>Pseudomonadati</taxon>
        <taxon>Bacteroidota</taxon>
        <taxon>Sphingobacteriia</taxon>
        <taxon>Sphingobacteriales</taxon>
        <taxon>Sphingobacteriaceae</taxon>
        <taxon>Mucilaginibacter</taxon>
    </lineage>
</organism>
<comment type="catalytic activity">
    <reaction evidence="1 4 5">
        <text>[protein]-peptidylproline (omega=180) = [protein]-peptidylproline (omega=0)</text>
        <dbReference type="Rhea" id="RHEA:16237"/>
        <dbReference type="Rhea" id="RHEA-COMP:10747"/>
        <dbReference type="Rhea" id="RHEA-COMP:10748"/>
        <dbReference type="ChEBI" id="CHEBI:83833"/>
        <dbReference type="ChEBI" id="CHEBI:83834"/>
        <dbReference type="EC" id="5.2.1.8"/>
    </reaction>
</comment>
<feature type="domain" description="PPIase FKBP-type" evidence="6">
    <location>
        <begin position="83"/>
        <end position="183"/>
    </location>
</feature>
<dbReference type="InterPro" id="IPR046357">
    <property type="entry name" value="PPIase_dom_sf"/>
</dbReference>
<name>A0A223P284_9SPHI</name>
<dbReference type="EMBL" id="CP022743">
    <property type="protein sequence ID" value="ASU35938.1"/>
    <property type="molecule type" value="Genomic_DNA"/>
</dbReference>
<feature type="domain" description="PPIase FKBP-type" evidence="6">
    <location>
        <begin position="230"/>
        <end position="316"/>
    </location>
</feature>
<evidence type="ECO:0000259" key="6">
    <source>
        <dbReference type="PROSITE" id="PS50059"/>
    </source>
</evidence>
<keyword evidence="3 4" id="KW-0697">Rotamase</keyword>
<evidence type="ECO:0000256" key="4">
    <source>
        <dbReference type="PROSITE-ProRule" id="PRU00277"/>
    </source>
</evidence>
<dbReference type="Gene3D" id="3.10.50.40">
    <property type="match status" value="2"/>
</dbReference>
<evidence type="ECO:0000256" key="5">
    <source>
        <dbReference type="RuleBase" id="RU003915"/>
    </source>
</evidence>
<dbReference type="AlphaFoldDB" id="A0A223P284"/>
<dbReference type="OrthoDB" id="669809at2"/>
<dbReference type="PROSITE" id="PS50059">
    <property type="entry name" value="FKBP_PPIASE"/>
    <property type="match status" value="2"/>
</dbReference>
<dbReference type="Pfam" id="PF00254">
    <property type="entry name" value="FKBP_C"/>
    <property type="match status" value="1"/>
</dbReference>
<dbReference type="PANTHER" id="PTHR46046">
    <property type="entry name" value="PEPTIDYLPROLYL ISOMERASE"/>
    <property type="match status" value="1"/>
</dbReference>
<evidence type="ECO:0000313" key="8">
    <source>
        <dbReference type="Proteomes" id="UP000215002"/>
    </source>
</evidence>